<comment type="caution">
    <text evidence="1">The sequence shown here is derived from an EMBL/GenBank/DDBJ whole genome shotgun (WGS) entry which is preliminary data.</text>
</comment>
<dbReference type="EMBL" id="VLKR01000033">
    <property type="protein sequence ID" value="TWI16141.1"/>
    <property type="molecule type" value="Genomic_DNA"/>
</dbReference>
<evidence type="ECO:0000313" key="1">
    <source>
        <dbReference type="EMBL" id="TWI16141.1"/>
    </source>
</evidence>
<reference evidence="1 2" key="1">
    <citation type="journal article" date="2015" name="Stand. Genomic Sci.">
        <title>Genomic Encyclopedia of Bacterial and Archaeal Type Strains, Phase III: the genomes of soil and plant-associated and newly described type strains.</title>
        <authorList>
            <person name="Whitman W.B."/>
            <person name="Woyke T."/>
            <person name="Klenk H.P."/>
            <person name="Zhou Y."/>
            <person name="Lilburn T.G."/>
            <person name="Beck B.J."/>
            <person name="De Vos P."/>
            <person name="Vandamme P."/>
            <person name="Eisen J.A."/>
            <person name="Garrity G."/>
            <person name="Hugenholtz P."/>
            <person name="Kyrpides N.C."/>
        </authorList>
    </citation>
    <scope>NUCLEOTIDE SEQUENCE [LARGE SCALE GENOMIC DNA]</scope>
    <source>
        <strain evidence="1 2">CGMCC 1.6855</strain>
    </source>
</reference>
<dbReference type="RefSeq" id="WP_145330156.1">
    <property type="nucleotide sequence ID" value="NZ_DALZSL010000005.1"/>
</dbReference>
<dbReference type="OrthoDB" id="769086at2"/>
<protein>
    <recommendedName>
        <fullName evidence="3">Ferric uptake regulator family protein</fullName>
    </recommendedName>
</protein>
<dbReference type="Proteomes" id="UP000315908">
    <property type="component" value="Unassembled WGS sequence"/>
</dbReference>
<dbReference type="InterPro" id="IPR036390">
    <property type="entry name" value="WH_DNA-bd_sf"/>
</dbReference>
<organism evidence="1 2">
    <name type="scientific">Sphingobacterium siyangense</name>
    <dbReference type="NCBI Taxonomy" id="459529"/>
    <lineage>
        <taxon>Bacteria</taxon>
        <taxon>Pseudomonadati</taxon>
        <taxon>Bacteroidota</taxon>
        <taxon>Sphingobacteriia</taxon>
        <taxon>Sphingobacteriales</taxon>
        <taxon>Sphingobacteriaceae</taxon>
        <taxon>Sphingobacterium</taxon>
    </lineage>
</organism>
<proteinExistence type="predicted"/>
<sequence length="87" mass="10392">MKEEIIETMKNRGCIITDRQKWIVEAVCQVEVIDSIDDFWIKLRENRSVSWSTVRTTFRFMTLCGILRRESRGNRSVSYRLMTQDNT</sequence>
<accession>A0A562M9B3</accession>
<dbReference type="SUPFAM" id="SSF46785">
    <property type="entry name" value="Winged helix' DNA-binding domain"/>
    <property type="match status" value="1"/>
</dbReference>
<evidence type="ECO:0008006" key="3">
    <source>
        <dbReference type="Google" id="ProtNLM"/>
    </source>
</evidence>
<gene>
    <name evidence="1" type="ORF">IQ31_04594</name>
</gene>
<name>A0A562M9B3_9SPHI</name>
<evidence type="ECO:0000313" key="2">
    <source>
        <dbReference type="Proteomes" id="UP000315908"/>
    </source>
</evidence>
<dbReference type="AlphaFoldDB" id="A0A562M9B3"/>